<feature type="region of interest" description="Disordered" evidence="2">
    <location>
        <begin position="905"/>
        <end position="990"/>
    </location>
</feature>
<comment type="caution">
    <text evidence="3">The sequence shown here is derived from an EMBL/GenBank/DDBJ whole genome shotgun (WGS) entry which is preliminary data.</text>
</comment>
<keyword evidence="4" id="KW-1185">Reference proteome</keyword>
<feature type="compositionally biased region" description="Polar residues" evidence="2">
    <location>
        <begin position="908"/>
        <end position="938"/>
    </location>
</feature>
<accession>A0A8T1VJZ2</accession>
<evidence type="ECO:0000313" key="3">
    <source>
        <dbReference type="EMBL" id="KAG7380520.1"/>
    </source>
</evidence>
<protein>
    <submittedName>
        <fullName evidence="3">Dynein heavy chain 1, axonemal</fullName>
    </submittedName>
</protein>
<gene>
    <name evidence="3" type="primary">DNAH1_2</name>
    <name evidence="3" type="ORF">PHYPSEUDO_007078</name>
</gene>
<sequence length="990" mass="110211">MDSGNANSTRLAWRTTPDLCLNDESLVDIITGLRAQVTALEKNELLSGAALPSWLIKALAEVASNVDAVVECQALRDQVASLQKEVLDLRHEMLLNASSSGSGAASPAYNPTPHHRQSTGRQRAPPQAASTAPRTLMAMPSSKDMSDAFAIAGETASLVQQAGENARPVSNGVSAQYVEAIVKPIWDSVHRQTNDFSTLKQAFQEAKDTVTRLQSEIKRRDAVIKARNEKHENVVQTQMDKLNENLRACVTRNDLINAEQRIGQQMKIDRQRMLDEVDARSNKILEDMLTSRSDQEDINSSNAEMMELLARKQGRTEEIIMDCGRKQDSFDERLESVKTSLMETTTNLEVNMSAVSALEEKATGFEETQQIVVYLSAEMTKALKAHEELKTYMENRMVEKIAESVAIVRGEVVAVQSVVNDLVNLNLDDEIKAVAAKLEMVALTATDSVRKIAAIQKQIVATDDHNKTQFSQAFDSIDRIQQSLSTLSEESIHLSYTLQRTIDSAEKLTSEVNAYKDVTDRSINGLQTASLNLRSDHEKFTQSMDNELALVKNQLFHFEEVTSAHKREIEETQREVDRNFKNQYHENQAINGSLDSLHTAKKEITARQDAAESQMMALQAENRAEIQAATVKLVAIVDKESDRVESLYASFQEKQEHFADVVARSSIRNMDLADMNREIDRVCENFVSECWKFETSARSSSKHSARPDNNGTGRKHFNERQQQLLVHDCQFIADLMVARAEYEILQTGCNKEVRNQHTMDEDMLNQQVNVMEKIRVKIQTKIMNNKNIGEQFDKSTLDRRELYIDTINNMMTASMKRRTLVGDSNRQRTNGHDTIDTVSTGGEFLETTRLVGLSSASKGTSRRKTVRDSISLTAAGLPDEAPTSRTAFTPSSSSSYVLRAGFRLPKASTPSSPMTPFRNESLTTPLSSRSSFELTNESPGGGGGAVLVPESSRMKSPETSAENLQGWSTDDTKDEGGMAKSYSLPALKQQ</sequence>
<feature type="compositionally biased region" description="Polar residues" evidence="2">
    <location>
        <begin position="957"/>
        <end position="969"/>
    </location>
</feature>
<dbReference type="Proteomes" id="UP000694044">
    <property type="component" value="Unassembled WGS sequence"/>
</dbReference>
<evidence type="ECO:0000313" key="4">
    <source>
        <dbReference type="Proteomes" id="UP000694044"/>
    </source>
</evidence>
<feature type="coiled-coil region" evidence="1">
    <location>
        <begin position="65"/>
        <end position="92"/>
    </location>
</feature>
<dbReference type="EMBL" id="JAGDFM010000289">
    <property type="protein sequence ID" value="KAG7380520.1"/>
    <property type="molecule type" value="Genomic_DNA"/>
</dbReference>
<dbReference type="OrthoDB" id="72337at2759"/>
<proteinExistence type="predicted"/>
<name>A0A8T1VJZ2_9STRA</name>
<evidence type="ECO:0000256" key="2">
    <source>
        <dbReference type="SAM" id="MobiDB-lite"/>
    </source>
</evidence>
<feature type="region of interest" description="Disordered" evidence="2">
    <location>
        <begin position="98"/>
        <end position="134"/>
    </location>
</feature>
<evidence type="ECO:0000256" key="1">
    <source>
        <dbReference type="SAM" id="Coils"/>
    </source>
</evidence>
<dbReference type="AlphaFoldDB" id="A0A8T1VJZ2"/>
<organism evidence="3 4">
    <name type="scientific">Phytophthora pseudosyringae</name>
    <dbReference type="NCBI Taxonomy" id="221518"/>
    <lineage>
        <taxon>Eukaryota</taxon>
        <taxon>Sar</taxon>
        <taxon>Stramenopiles</taxon>
        <taxon>Oomycota</taxon>
        <taxon>Peronosporomycetes</taxon>
        <taxon>Peronosporales</taxon>
        <taxon>Peronosporaceae</taxon>
        <taxon>Phytophthora</taxon>
    </lineage>
</organism>
<reference evidence="3" key="1">
    <citation type="submission" date="2021-02" db="EMBL/GenBank/DDBJ databases">
        <authorList>
            <person name="Palmer J.M."/>
        </authorList>
    </citation>
    <scope>NUCLEOTIDE SEQUENCE</scope>
    <source>
        <strain evidence="3">SCRP734</strain>
    </source>
</reference>
<keyword evidence="1" id="KW-0175">Coiled coil</keyword>